<comment type="similarity">
    <text evidence="1">Belongs to the SRR1 family.</text>
</comment>
<dbReference type="InterPro" id="IPR012942">
    <property type="entry name" value="SRR1-like"/>
</dbReference>
<dbReference type="OrthoDB" id="551431at2759"/>
<protein>
    <submittedName>
        <fullName evidence="5">SRR1-like protein</fullName>
    </submittedName>
</protein>
<dbReference type="GeneID" id="105902968"/>
<name>A0A6P8FSY0_CLUHA</name>
<evidence type="ECO:0000259" key="3">
    <source>
        <dbReference type="Pfam" id="PF07985"/>
    </source>
</evidence>
<dbReference type="GO" id="GO:0005634">
    <property type="term" value="C:nucleus"/>
    <property type="evidence" value="ECO:0007669"/>
    <property type="project" value="TreeGrafter"/>
</dbReference>
<dbReference type="PANTHER" id="PTHR28626:SF3">
    <property type="entry name" value="SRR1-LIKE PROTEIN"/>
    <property type="match status" value="1"/>
</dbReference>
<dbReference type="PANTHER" id="PTHR28626">
    <property type="entry name" value="SRR1-LIKE PROTEIN"/>
    <property type="match status" value="1"/>
</dbReference>
<feature type="domain" description="SRR1-like" evidence="3">
    <location>
        <begin position="79"/>
        <end position="240"/>
    </location>
</feature>
<evidence type="ECO:0000313" key="5">
    <source>
        <dbReference type="RefSeq" id="XP_031426565.1"/>
    </source>
</evidence>
<dbReference type="InterPro" id="IPR040044">
    <property type="entry name" value="SRR1L"/>
</dbReference>
<evidence type="ECO:0000256" key="2">
    <source>
        <dbReference type="SAM" id="MobiDB-lite"/>
    </source>
</evidence>
<sequence>MMASNSEWQVAGRRKGASGKKKKTRTVDHPVVEAGDSYRDQRRVTESMNELRVEDFWLEWKDLLGRLSSGSCTGQTGVQSECLQDCVCYGLGSFSTCVSARYQLALLLLLLDALKIPVERCSVYDPVFSPTERETLTALGFTVLTENEEGKRAVHQPTLFYLMHCGKALYNNLLWKNWSSQTLPKLLVIGNSFLGIQERTLQRELQRDYAYLSTAMSVCDETTLPCSPRFLDVFNDTALIHFSPQSLSKLPESTWADPEEPQYQHCQDLEIIRREQR</sequence>
<dbReference type="CTD" id="402055"/>
<dbReference type="RefSeq" id="XP_031426565.1">
    <property type="nucleotide sequence ID" value="XM_031570705.2"/>
</dbReference>
<gene>
    <name evidence="5" type="primary">srrd</name>
</gene>
<feature type="region of interest" description="Disordered" evidence="2">
    <location>
        <begin position="1"/>
        <end position="27"/>
    </location>
</feature>
<evidence type="ECO:0000256" key="1">
    <source>
        <dbReference type="ARBA" id="ARBA00009856"/>
    </source>
</evidence>
<dbReference type="GO" id="GO:0005737">
    <property type="term" value="C:cytoplasm"/>
    <property type="evidence" value="ECO:0007669"/>
    <property type="project" value="TreeGrafter"/>
</dbReference>
<organism evidence="4 5">
    <name type="scientific">Clupea harengus</name>
    <name type="common">Atlantic herring</name>
    <dbReference type="NCBI Taxonomy" id="7950"/>
    <lineage>
        <taxon>Eukaryota</taxon>
        <taxon>Metazoa</taxon>
        <taxon>Chordata</taxon>
        <taxon>Craniata</taxon>
        <taxon>Vertebrata</taxon>
        <taxon>Euteleostomi</taxon>
        <taxon>Actinopterygii</taxon>
        <taxon>Neopterygii</taxon>
        <taxon>Teleostei</taxon>
        <taxon>Clupei</taxon>
        <taxon>Clupeiformes</taxon>
        <taxon>Clupeoidei</taxon>
        <taxon>Clupeidae</taxon>
        <taxon>Clupea</taxon>
    </lineage>
</organism>
<feature type="compositionally biased region" description="Basic residues" evidence="2">
    <location>
        <begin position="12"/>
        <end position="24"/>
    </location>
</feature>
<dbReference type="KEGG" id="char:105902968"/>
<dbReference type="AlphaFoldDB" id="A0A6P8FSY0"/>
<dbReference type="Pfam" id="PF07985">
    <property type="entry name" value="SRR1"/>
    <property type="match status" value="1"/>
</dbReference>
<keyword evidence="4" id="KW-1185">Reference proteome</keyword>
<reference evidence="5" key="1">
    <citation type="submission" date="2025-08" db="UniProtKB">
        <authorList>
            <consortium name="RefSeq"/>
        </authorList>
    </citation>
    <scope>IDENTIFICATION</scope>
</reference>
<accession>A0A6P8FSY0</accession>
<evidence type="ECO:0000313" key="4">
    <source>
        <dbReference type="Proteomes" id="UP000515152"/>
    </source>
</evidence>
<dbReference type="Proteomes" id="UP000515152">
    <property type="component" value="Chromosome 7"/>
</dbReference>
<proteinExistence type="inferred from homology"/>